<evidence type="ECO:0000313" key="1">
    <source>
        <dbReference type="EMBL" id="KAI4374368.1"/>
    </source>
</evidence>
<proteinExistence type="predicted"/>
<reference evidence="2" key="1">
    <citation type="journal article" date="2023" name="Front. Plant Sci.">
        <title>Chromosomal-level genome assembly of Melastoma candidum provides insights into trichome evolution.</title>
        <authorList>
            <person name="Zhong Y."/>
            <person name="Wu W."/>
            <person name="Sun C."/>
            <person name="Zou P."/>
            <person name="Liu Y."/>
            <person name="Dai S."/>
            <person name="Zhou R."/>
        </authorList>
    </citation>
    <scope>NUCLEOTIDE SEQUENCE [LARGE SCALE GENOMIC DNA]</scope>
</reference>
<evidence type="ECO:0000313" key="2">
    <source>
        <dbReference type="Proteomes" id="UP001057402"/>
    </source>
</evidence>
<comment type="caution">
    <text evidence="1">The sequence shown here is derived from an EMBL/GenBank/DDBJ whole genome shotgun (WGS) entry which is preliminary data.</text>
</comment>
<sequence>MTVLLRMIAAELGRVAVSLFTQNGGQTHSPVAFVAVVSKKPRPGERMESNDSNALIMPGKKRKAKYGENLHARGAAKVRMSKSQTRKLKKLEEEKQKSSLLEKTMEMLEKYKIPDDAYLFLQSSQKVGRAETKRKKRQKAVQVSEPGHSIPSSNEIAECVDDGGGGESEGEHTRQAEPMVCLLQPKNVRNGCMDSSSLVPGNVQVPANEDDVEVDNGCGDEIGKPDRLDDDPHVGFDREVDLPLLGLPMKPTVVYVSRPQEVADKRKDLPIVMMEQEIMEAINYHSVVIICGETGCGKTTQVPQFLFEAGFGSKQSPMRSGMIGVTQPRRVAVLATAKRVAYELGVYLGQEVGFQVRYDKRIGAKSSIKFMTDGILLREVQNDFLLRRYSVIILDEAHERSLNTDILIGMLSRVIRMRQEVYENQQKMLQAGQSLSDDSMIFPLKLVLMSASLRVEDFVSGERLFISPPPVLEIPTRQFPVSVHFSKKTEIIDYIGQAYKKVISIHKRLPPGGVLVFVTGQREVEHLCRKLRRASKELVSRDNEVGGRNEVLEASNSDFFWGIDVKEVDEACKFDDSTSNQQSDWFSTCDEDQYDVNDNESDVSEDFESDSDWETSIEFGNYSQQTPGNSEDPAGFAGKEETLASLKAAFEALERNPPLKMEDEKKNLVEDRVKTNEKHTNGGKRTEKGIGVSAGPMHVLPLYAMLPAAAQLRIFAEVKEGERLVVVATNVAETSLTIPGIKYVVDTGREKVKNYNSSNGMETYNIQWISKASAAQRAGRAGRTGPGHCYRLYSSAVFNDIFHDFSLAEISKVPVEGVVLLLKSMGIDKVANFPFPTPPNLTSLLEATKCLKVLEALDGDGRLTPLGKAMARYPMSPRHSRMLLTVCQIMRGVDGYARANLVLGYAVAAAAALSFPNPVILQFEGINQENRNSEVAKHYDLHNKLDEENLKKRKLKEAIKASRGKFHNPSSDALSIAFALKCFEQSENQLAYCEENGLHLKTMEEMSKLRKQLLQLVFSHNTDWNTEREFSWTHGGLHDVEKAWEECTSKHPLQLNEERLLGQALCAGWADRVARRIRGNTMANGDGKAHSVRYQACMVKETVFLHRWSCLSKAAPEFLVYSELLHTKRPYMHGATSVDPEWLVNYGKSLCSLSAPLDDPKPYYDPSNDQVLSWVAPTFGPHLWKLPLQSIPITNEAQRVTVFAYALLEGQALPCIKHAKKSMVAPPNIILRPEARGQKRINHLLFKMESKRISCCQRLREVWEENPMELHAEIRGMVPTSGLRDQSENVVAIDRLPNEINDMKIRDDKEAEATVVDGNGAEAGHIIVTTIGGKNGQPKQTISYMAERAVGQGSFGIVFQAKCLETGETVAIKKVLQDKRYKNRELQTMRLLDHPNVVAPCHKALQQNEPADAHPIRETLLLPGKLKMGAGKVAHAALKGPSVFNEIVIGITLGLAAGTVWKMHHWNEQRKVRTFYDLLQKGEICVVAEE</sequence>
<organism evidence="1 2">
    <name type="scientific">Melastoma candidum</name>
    <dbReference type="NCBI Taxonomy" id="119954"/>
    <lineage>
        <taxon>Eukaryota</taxon>
        <taxon>Viridiplantae</taxon>
        <taxon>Streptophyta</taxon>
        <taxon>Embryophyta</taxon>
        <taxon>Tracheophyta</taxon>
        <taxon>Spermatophyta</taxon>
        <taxon>Magnoliopsida</taxon>
        <taxon>eudicotyledons</taxon>
        <taxon>Gunneridae</taxon>
        <taxon>Pentapetalae</taxon>
        <taxon>rosids</taxon>
        <taxon>malvids</taxon>
        <taxon>Myrtales</taxon>
        <taxon>Melastomataceae</taxon>
        <taxon>Melastomatoideae</taxon>
        <taxon>Melastomateae</taxon>
        <taxon>Melastoma</taxon>
    </lineage>
</organism>
<accession>A0ACB9R644</accession>
<keyword evidence="2" id="KW-1185">Reference proteome</keyword>
<protein>
    <submittedName>
        <fullName evidence="1">Uncharacterized protein</fullName>
    </submittedName>
</protein>
<dbReference type="EMBL" id="CM042883">
    <property type="protein sequence ID" value="KAI4374368.1"/>
    <property type="molecule type" value="Genomic_DNA"/>
</dbReference>
<dbReference type="Proteomes" id="UP001057402">
    <property type="component" value="Chromosome 4"/>
</dbReference>
<gene>
    <name evidence="1" type="ORF">MLD38_012372</name>
</gene>
<name>A0ACB9R644_9MYRT</name>